<dbReference type="Proteomes" id="UP000281332">
    <property type="component" value="Unassembled WGS sequence"/>
</dbReference>
<reference evidence="1 2" key="1">
    <citation type="submission" date="2018-11" db="EMBL/GenBank/DDBJ databases">
        <title>Whole genome sequencing of Pantoea sp. RIT388.</title>
        <authorList>
            <person name="Gan H.M."/>
            <person name="Hudson A.O."/>
        </authorList>
    </citation>
    <scope>NUCLEOTIDE SEQUENCE [LARGE SCALE GENOMIC DNA]</scope>
    <source>
        <strain evidence="1 2">RIT388</strain>
    </source>
</reference>
<dbReference type="InterPro" id="IPR003458">
    <property type="entry name" value="Phage_T4_Gp38_tail_assem"/>
</dbReference>
<organism evidence="1 2">
    <name type="scientific">Candidatus Pantoea deserta</name>
    <dbReference type="NCBI Taxonomy" id="1869313"/>
    <lineage>
        <taxon>Bacteria</taxon>
        <taxon>Pseudomonadati</taxon>
        <taxon>Pseudomonadota</taxon>
        <taxon>Gammaproteobacteria</taxon>
        <taxon>Enterobacterales</taxon>
        <taxon>Erwiniaceae</taxon>
        <taxon>Pantoea</taxon>
    </lineage>
</organism>
<name>A0A3N4PDZ1_9GAMM</name>
<dbReference type="InterPro" id="IPR051220">
    <property type="entry name" value="TFA_Chaperone"/>
</dbReference>
<protein>
    <submittedName>
        <fullName evidence="1">Tail assembly chaperone</fullName>
    </submittedName>
</protein>
<dbReference type="AlphaFoldDB" id="A0A3N4PDZ1"/>
<evidence type="ECO:0000313" key="1">
    <source>
        <dbReference type="EMBL" id="RPE03011.1"/>
    </source>
</evidence>
<evidence type="ECO:0000313" key="2">
    <source>
        <dbReference type="Proteomes" id="UP000281332"/>
    </source>
</evidence>
<dbReference type="Pfam" id="PF02413">
    <property type="entry name" value="Caudo_TAP"/>
    <property type="match status" value="1"/>
</dbReference>
<keyword evidence="2" id="KW-1185">Reference proteome</keyword>
<gene>
    <name evidence="1" type="ORF">BBB56_06315</name>
</gene>
<dbReference type="PANTHER" id="PTHR34413">
    <property type="entry name" value="PROPHAGE TAIL FIBER ASSEMBLY PROTEIN HOMOLOG TFAE-RELATED-RELATED"/>
    <property type="match status" value="1"/>
</dbReference>
<dbReference type="OrthoDB" id="8778827at2"/>
<dbReference type="PANTHER" id="PTHR34413:SF2">
    <property type="entry name" value="PROPHAGE TAIL FIBER ASSEMBLY PROTEIN HOMOLOG TFAE-RELATED"/>
    <property type="match status" value="1"/>
</dbReference>
<sequence length="136" mass="14997">MKYSPTTLGFYPSDAESLQAYIDAGNLPDDLVDISDDDYKEWFNPPEGKYGAWVDGAPVLLNIPEPDYIGQAEAKKAQLLSDATSATYSLNLKLMMGRTLTEDETATVNAWLDYVDVLNDTDLSDAPDVQWPTKPA</sequence>
<comment type="caution">
    <text evidence="1">The sequence shown here is derived from an EMBL/GenBank/DDBJ whole genome shotgun (WGS) entry which is preliminary data.</text>
</comment>
<dbReference type="EMBL" id="RMVG01000003">
    <property type="protein sequence ID" value="RPE03011.1"/>
    <property type="molecule type" value="Genomic_DNA"/>
</dbReference>
<accession>A0A3N4PDZ1</accession>
<proteinExistence type="predicted"/>
<dbReference type="RefSeq" id="WP_123799888.1">
    <property type="nucleotide sequence ID" value="NZ_RMVG01000003.1"/>
</dbReference>